<protein>
    <submittedName>
        <fullName evidence="1">Enoyl-CoA hydratase/enoyl-CoA hydratase/enoyl-CoA hydratase</fullName>
    </submittedName>
</protein>
<evidence type="ECO:0000313" key="2">
    <source>
        <dbReference type="Proteomes" id="UP000219612"/>
    </source>
</evidence>
<dbReference type="Proteomes" id="UP000219612">
    <property type="component" value="Unassembled WGS sequence"/>
</dbReference>
<dbReference type="PANTHER" id="PTHR11941">
    <property type="entry name" value="ENOYL-COA HYDRATASE-RELATED"/>
    <property type="match status" value="1"/>
</dbReference>
<dbReference type="AlphaFoldDB" id="A0A285IJ33"/>
<keyword evidence="2" id="KW-1185">Reference proteome</keyword>
<sequence>MAGPAVAPSVGAMTWNASEHGPVARLTFANPPDAFMSFAGLLELGDLLETYAEKPGDIKLIVLAGGTPGLFINHADLAELAKLGDGTATERERGAWSRALRLLEEIPQPTIAAIDGLASGGGHELALACTLRVGSPEARLQQPEVPAGIIPGGGGSVRLPRLIGPGLAADVILTGREVGAAEALRVGWLSRVFSGDFPAEVLSYASDIAKAPAPALAAAKKSIVMGSRLPFAEAQAQERALFSGVPAH</sequence>
<dbReference type="Pfam" id="PF00378">
    <property type="entry name" value="ECH_1"/>
    <property type="match status" value="1"/>
</dbReference>
<dbReference type="Gene3D" id="3.90.226.10">
    <property type="entry name" value="2-enoyl-CoA Hydratase, Chain A, domain 1"/>
    <property type="match status" value="1"/>
</dbReference>
<dbReference type="SUPFAM" id="SSF52096">
    <property type="entry name" value="ClpP/crotonase"/>
    <property type="match status" value="1"/>
</dbReference>
<accession>A0A285IJ33</accession>
<dbReference type="EMBL" id="OBDY01000008">
    <property type="protein sequence ID" value="SNY47767.1"/>
    <property type="molecule type" value="Genomic_DNA"/>
</dbReference>
<gene>
    <name evidence="1" type="ORF">SAMN05421748_108210</name>
</gene>
<dbReference type="InterPro" id="IPR001753">
    <property type="entry name" value="Enoyl-CoA_hydra/iso"/>
</dbReference>
<dbReference type="GO" id="GO:0003824">
    <property type="term" value="F:catalytic activity"/>
    <property type="evidence" value="ECO:0007669"/>
    <property type="project" value="UniProtKB-ARBA"/>
</dbReference>
<dbReference type="PANTHER" id="PTHR11941:SF54">
    <property type="entry name" value="ENOYL-COA HYDRATASE, MITOCHONDRIAL"/>
    <property type="match status" value="1"/>
</dbReference>
<dbReference type="GO" id="GO:0006635">
    <property type="term" value="P:fatty acid beta-oxidation"/>
    <property type="evidence" value="ECO:0007669"/>
    <property type="project" value="TreeGrafter"/>
</dbReference>
<organism evidence="1 2">
    <name type="scientific">Paractinoplanes atraurantiacus</name>
    <dbReference type="NCBI Taxonomy" id="1036182"/>
    <lineage>
        <taxon>Bacteria</taxon>
        <taxon>Bacillati</taxon>
        <taxon>Actinomycetota</taxon>
        <taxon>Actinomycetes</taxon>
        <taxon>Micromonosporales</taxon>
        <taxon>Micromonosporaceae</taxon>
        <taxon>Paractinoplanes</taxon>
    </lineage>
</organism>
<name>A0A285IJ33_9ACTN</name>
<proteinExistence type="predicted"/>
<dbReference type="InterPro" id="IPR029045">
    <property type="entry name" value="ClpP/crotonase-like_dom_sf"/>
</dbReference>
<reference evidence="1 2" key="1">
    <citation type="submission" date="2017-09" db="EMBL/GenBank/DDBJ databases">
        <authorList>
            <person name="Ehlers B."/>
            <person name="Leendertz F.H."/>
        </authorList>
    </citation>
    <scope>NUCLEOTIDE SEQUENCE [LARGE SCALE GENOMIC DNA]</scope>
    <source>
        <strain evidence="1 2">CGMCC 4.6857</strain>
    </source>
</reference>
<evidence type="ECO:0000313" key="1">
    <source>
        <dbReference type="EMBL" id="SNY47767.1"/>
    </source>
</evidence>
<dbReference type="CDD" id="cd06558">
    <property type="entry name" value="crotonase-like"/>
    <property type="match status" value="1"/>
</dbReference>